<keyword evidence="4" id="KW-0238">DNA-binding</keyword>
<comment type="caution">
    <text evidence="8">The sequence shown here is derived from an EMBL/GenBank/DDBJ whole genome shotgun (WGS) entry which is preliminary data.</text>
</comment>
<dbReference type="InterPro" id="IPR007219">
    <property type="entry name" value="XnlR_reg_dom"/>
</dbReference>
<keyword evidence="3" id="KW-0805">Transcription regulation</keyword>
<dbReference type="Proteomes" id="UP001055115">
    <property type="component" value="Unassembled WGS sequence"/>
</dbReference>
<evidence type="ECO:0000313" key="9">
    <source>
        <dbReference type="Proteomes" id="UP001055115"/>
    </source>
</evidence>
<evidence type="ECO:0000256" key="6">
    <source>
        <dbReference type="ARBA" id="ARBA00023242"/>
    </source>
</evidence>
<dbReference type="GO" id="GO:0003677">
    <property type="term" value="F:DNA binding"/>
    <property type="evidence" value="ECO:0007669"/>
    <property type="project" value="UniProtKB-KW"/>
</dbReference>
<evidence type="ECO:0000256" key="4">
    <source>
        <dbReference type="ARBA" id="ARBA00023125"/>
    </source>
</evidence>
<keyword evidence="1" id="KW-0479">Metal-binding</keyword>
<gene>
    <name evidence="8" type="ORF">ColSpa_01578</name>
</gene>
<dbReference type="Pfam" id="PF04082">
    <property type="entry name" value="Fungal_trans"/>
    <property type="match status" value="1"/>
</dbReference>
<keyword evidence="2" id="KW-0862">Zinc</keyword>
<dbReference type="InterPro" id="IPR051615">
    <property type="entry name" value="Transcr_Regulatory_Elem"/>
</dbReference>
<evidence type="ECO:0000259" key="7">
    <source>
        <dbReference type="SMART" id="SM00906"/>
    </source>
</evidence>
<evidence type="ECO:0000256" key="2">
    <source>
        <dbReference type="ARBA" id="ARBA00022833"/>
    </source>
</evidence>
<evidence type="ECO:0000313" key="8">
    <source>
        <dbReference type="EMBL" id="GKT41397.1"/>
    </source>
</evidence>
<evidence type="ECO:0000256" key="3">
    <source>
        <dbReference type="ARBA" id="ARBA00023015"/>
    </source>
</evidence>
<proteinExistence type="predicted"/>
<evidence type="ECO:0000256" key="1">
    <source>
        <dbReference type="ARBA" id="ARBA00022723"/>
    </source>
</evidence>
<dbReference type="CDD" id="cd12148">
    <property type="entry name" value="fungal_TF_MHR"/>
    <property type="match status" value="1"/>
</dbReference>
<dbReference type="AlphaFoldDB" id="A0AA37LBP4"/>
<sequence>MGFRFADSGREDAKRIALGNWESSLHREAKHMLSAVIESPGSIPSVQALLILGDLECGVGRGNTGWMYAGMANRLAFDIGLHIDVRISGISEHEAQIRHMVMRACGIYDKYWVLFFGRPPSIKNQDISMDLLSRGCSQLTSLMGRPGHADQANTTAEIYDHLVELMVLGGRIVERGDKVQNRDTHNVRGGDKHDGNEEREDTAYLHAIALDRQLQNWYKRLPERLQWKPANIKHAPSSYFLLHQQYHVSMILLHRPWAKYEEIERDDKNDVSRN</sequence>
<dbReference type="GO" id="GO:0008270">
    <property type="term" value="F:zinc ion binding"/>
    <property type="evidence" value="ECO:0007669"/>
    <property type="project" value="InterPro"/>
</dbReference>
<dbReference type="RefSeq" id="XP_049123747.1">
    <property type="nucleotide sequence ID" value="XM_049267790.1"/>
</dbReference>
<organism evidence="8 9">
    <name type="scientific">Colletotrichum spaethianum</name>
    <dbReference type="NCBI Taxonomy" id="700344"/>
    <lineage>
        <taxon>Eukaryota</taxon>
        <taxon>Fungi</taxon>
        <taxon>Dikarya</taxon>
        <taxon>Ascomycota</taxon>
        <taxon>Pezizomycotina</taxon>
        <taxon>Sordariomycetes</taxon>
        <taxon>Hypocreomycetidae</taxon>
        <taxon>Glomerellales</taxon>
        <taxon>Glomerellaceae</taxon>
        <taxon>Colletotrichum</taxon>
        <taxon>Colletotrichum spaethianum species complex</taxon>
    </lineage>
</organism>
<name>A0AA37LBP4_9PEZI</name>
<dbReference type="PANTHER" id="PTHR31313:SF81">
    <property type="entry name" value="TY1 ENHANCER ACTIVATOR"/>
    <property type="match status" value="1"/>
</dbReference>
<reference evidence="8 9" key="1">
    <citation type="submission" date="2022-03" db="EMBL/GenBank/DDBJ databases">
        <title>Genome data of Colletotrichum spp.</title>
        <authorList>
            <person name="Utami Y.D."/>
            <person name="Hiruma K."/>
        </authorList>
    </citation>
    <scope>NUCLEOTIDE SEQUENCE [LARGE SCALE GENOMIC DNA]</scope>
    <source>
        <strain evidence="8 9">MAFF 239500</strain>
    </source>
</reference>
<dbReference type="EMBL" id="BQXU01000003">
    <property type="protein sequence ID" value="GKT41397.1"/>
    <property type="molecule type" value="Genomic_DNA"/>
</dbReference>
<dbReference type="PANTHER" id="PTHR31313">
    <property type="entry name" value="TY1 ENHANCER ACTIVATOR"/>
    <property type="match status" value="1"/>
</dbReference>
<evidence type="ECO:0000256" key="5">
    <source>
        <dbReference type="ARBA" id="ARBA00023163"/>
    </source>
</evidence>
<keyword evidence="6" id="KW-0539">Nucleus</keyword>
<accession>A0AA37LBP4</accession>
<dbReference type="GO" id="GO:0006351">
    <property type="term" value="P:DNA-templated transcription"/>
    <property type="evidence" value="ECO:0007669"/>
    <property type="project" value="InterPro"/>
</dbReference>
<feature type="domain" description="Xylanolytic transcriptional activator regulatory" evidence="7">
    <location>
        <begin position="65"/>
        <end position="138"/>
    </location>
</feature>
<keyword evidence="9" id="KW-1185">Reference proteome</keyword>
<protein>
    <submittedName>
        <fullName evidence="8">Nitrogen assimilation transcription factor nirA</fullName>
    </submittedName>
</protein>
<dbReference type="GeneID" id="73322380"/>
<keyword evidence="5" id="KW-0804">Transcription</keyword>
<dbReference type="SMART" id="SM00906">
    <property type="entry name" value="Fungal_trans"/>
    <property type="match status" value="1"/>
</dbReference>